<organism evidence="1">
    <name type="scientific">Rhizophora mucronata</name>
    <name type="common">Asiatic mangrove</name>
    <dbReference type="NCBI Taxonomy" id="61149"/>
    <lineage>
        <taxon>Eukaryota</taxon>
        <taxon>Viridiplantae</taxon>
        <taxon>Streptophyta</taxon>
        <taxon>Embryophyta</taxon>
        <taxon>Tracheophyta</taxon>
        <taxon>Spermatophyta</taxon>
        <taxon>Magnoliopsida</taxon>
        <taxon>eudicotyledons</taxon>
        <taxon>Gunneridae</taxon>
        <taxon>Pentapetalae</taxon>
        <taxon>rosids</taxon>
        <taxon>fabids</taxon>
        <taxon>Malpighiales</taxon>
        <taxon>Rhizophoraceae</taxon>
        <taxon>Rhizophora</taxon>
    </lineage>
</organism>
<evidence type="ECO:0000313" key="1">
    <source>
        <dbReference type="EMBL" id="MBX51349.1"/>
    </source>
</evidence>
<accession>A0A2P2P9G6</accession>
<protein>
    <submittedName>
        <fullName evidence="1">Uncharacterized protein</fullName>
    </submittedName>
</protein>
<reference evidence="1" key="1">
    <citation type="submission" date="2018-02" db="EMBL/GenBank/DDBJ databases">
        <title>Rhizophora mucronata_Transcriptome.</title>
        <authorList>
            <person name="Meera S.P."/>
            <person name="Sreeshan A."/>
            <person name="Augustine A."/>
        </authorList>
    </citation>
    <scope>NUCLEOTIDE SEQUENCE</scope>
    <source>
        <tissue evidence="1">Leaf</tissue>
    </source>
</reference>
<sequence>MLPSIESHRSLLEQVVVTFKFSK</sequence>
<proteinExistence type="predicted"/>
<dbReference type="AlphaFoldDB" id="A0A2P2P9G6"/>
<dbReference type="EMBL" id="GGEC01070865">
    <property type="protein sequence ID" value="MBX51349.1"/>
    <property type="molecule type" value="Transcribed_RNA"/>
</dbReference>
<name>A0A2P2P9G6_RHIMU</name>